<dbReference type="PROSITE" id="PS00723">
    <property type="entry name" value="POLYPRENYL_SYNTHASE_1"/>
    <property type="match status" value="1"/>
</dbReference>
<proteinExistence type="inferred from homology"/>
<comment type="similarity">
    <text evidence="2 12">Belongs to the FPP/GGPP synthase family.</text>
</comment>
<keyword evidence="8" id="KW-0414">Isoprene biosynthesis</keyword>
<dbReference type="AlphaFoldDB" id="A0A318KH43"/>
<dbReference type="GO" id="GO:0016114">
    <property type="term" value="P:terpenoid biosynthetic process"/>
    <property type="evidence" value="ECO:0007669"/>
    <property type="project" value="UniProtKB-ARBA"/>
</dbReference>
<dbReference type="EMBL" id="QJKH01000013">
    <property type="protein sequence ID" value="PXX76810.1"/>
    <property type="molecule type" value="Genomic_DNA"/>
</dbReference>
<evidence type="ECO:0000256" key="4">
    <source>
        <dbReference type="ARBA" id="ARBA00015100"/>
    </source>
</evidence>
<dbReference type="PROSITE" id="PS00444">
    <property type="entry name" value="POLYPRENYL_SYNTHASE_2"/>
    <property type="match status" value="1"/>
</dbReference>
<dbReference type="InterPro" id="IPR053378">
    <property type="entry name" value="Prenyl_diphosphate_synthase"/>
</dbReference>
<dbReference type="GO" id="GO:0046872">
    <property type="term" value="F:metal ion binding"/>
    <property type="evidence" value="ECO:0007669"/>
    <property type="project" value="UniProtKB-KW"/>
</dbReference>
<gene>
    <name evidence="13" type="ORF">DES51_1134</name>
</gene>
<evidence type="ECO:0000256" key="7">
    <source>
        <dbReference type="ARBA" id="ARBA00022842"/>
    </source>
</evidence>
<evidence type="ECO:0000256" key="8">
    <source>
        <dbReference type="ARBA" id="ARBA00023229"/>
    </source>
</evidence>
<protein>
    <recommendedName>
        <fullName evidence="4">Farnesyl diphosphate synthase</fullName>
        <ecNumber evidence="3">2.5.1.10</ecNumber>
    </recommendedName>
    <alternativeName>
        <fullName evidence="10">(2E,6E)-farnesyl diphosphate synthase</fullName>
    </alternativeName>
    <alternativeName>
        <fullName evidence="9">Geranyltranstransferase</fullName>
    </alternativeName>
</protein>
<evidence type="ECO:0000256" key="6">
    <source>
        <dbReference type="ARBA" id="ARBA00022723"/>
    </source>
</evidence>
<keyword evidence="6" id="KW-0479">Metal-binding</keyword>
<evidence type="ECO:0000256" key="9">
    <source>
        <dbReference type="ARBA" id="ARBA00032380"/>
    </source>
</evidence>
<evidence type="ECO:0000256" key="10">
    <source>
        <dbReference type="ARBA" id="ARBA00032873"/>
    </source>
</evidence>
<comment type="caution">
    <text evidence="13">The sequence shown here is derived from an EMBL/GenBank/DDBJ whole genome shotgun (WGS) entry which is preliminary data.</text>
</comment>
<dbReference type="PANTHER" id="PTHR43281">
    <property type="entry name" value="FARNESYL DIPHOSPHATE SYNTHASE"/>
    <property type="match status" value="1"/>
</dbReference>
<dbReference type="RefSeq" id="WP_022939593.1">
    <property type="nucleotide sequence ID" value="NZ_CABKRQ010000011.1"/>
</dbReference>
<organism evidence="13 14">
    <name type="scientific">Dielma fastidiosa</name>
    <dbReference type="NCBI Taxonomy" id="1034346"/>
    <lineage>
        <taxon>Bacteria</taxon>
        <taxon>Bacillati</taxon>
        <taxon>Bacillota</taxon>
        <taxon>Erysipelotrichia</taxon>
        <taxon>Erysipelotrichales</taxon>
        <taxon>Erysipelotrichaceae</taxon>
        <taxon>Dielma</taxon>
    </lineage>
</organism>
<dbReference type="InterPro" id="IPR000092">
    <property type="entry name" value="Polyprenyl_synt"/>
</dbReference>
<dbReference type="InterPro" id="IPR008949">
    <property type="entry name" value="Isoprenoid_synthase_dom_sf"/>
</dbReference>
<name>A0A318KH43_9FIRM</name>
<dbReference type="EC" id="2.5.1.10" evidence="3"/>
<dbReference type="CDD" id="cd00685">
    <property type="entry name" value="Trans_IPPS_HT"/>
    <property type="match status" value="1"/>
</dbReference>
<dbReference type="Gene3D" id="1.10.600.10">
    <property type="entry name" value="Farnesyl Diphosphate Synthase"/>
    <property type="match status" value="1"/>
</dbReference>
<dbReference type="SFLD" id="SFLDG01017">
    <property type="entry name" value="Polyprenyl_Transferase_Like"/>
    <property type="match status" value="1"/>
</dbReference>
<reference evidence="13 14" key="1">
    <citation type="submission" date="2018-05" db="EMBL/GenBank/DDBJ databases">
        <title>Genomic Encyclopedia of Type Strains, Phase IV (KMG-IV): sequencing the most valuable type-strain genomes for metagenomic binning, comparative biology and taxonomic classification.</title>
        <authorList>
            <person name="Goeker M."/>
        </authorList>
    </citation>
    <scope>NUCLEOTIDE SEQUENCE [LARGE SCALE GENOMIC DNA]</scope>
    <source>
        <strain evidence="13 14">JC118</strain>
    </source>
</reference>
<dbReference type="OrthoDB" id="9805316at2"/>
<dbReference type="GO" id="GO:0005737">
    <property type="term" value="C:cytoplasm"/>
    <property type="evidence" value="ECO:0007669"/>
    <property type="project" value="UniProtKB-ARBA"/>
</dbReference>
<dbReference type="SFLD" id="SFLDS00005">
    <property type="entry name" value="Isoprenoid_Synthase_Type_I"/>
    <property type="match status" value="1"/>
</dbReference>
<keyword evidence="7" id="KW-0460">Magnesium</keyword>
<comment type="cofactor">
    <cofactor evidence="1">
        <name>Mg(2+)</name>
        <dbReference type="ChEBI" id="CHEBI:18420"/>
    </cofactor>
</comment>
<evidence type="ECO:0000313" key="14">
    <source>
        <dbReference type="Proteomes" id="UP000247612"/>
    </source>
</evidence>
<dbReference type="Pfam" id="PF00348">
    <property type="entry name" value="polyprenyl_synt"/>
    <property type="match status" value="1"/>
</dbReference>
<evidence type="ECO:0000256" key="1">
    <source>
        <dbReference type="ARBA" id="ARBA00001946"/>
    </source>
</evidence>
<dbReference type="NCBIfam" id="NF045485">
    <property type="entry name" value="FPPsyn"/>
    <property type="match status" value="1"/>
</dbReference>
<dbReference type="GO" id="GO:0004337">
    <property type="term" value="F:(2E,6E)-farnesyl diphosphate synthase activity"/>
    <property type="evidence" value="ECO:0007669"/>
    <property type="project" value="UniProtKB-EC"/>
</dbReference>
<keyword evidence="5 12" id="KW-0808">Transferase</keyword>
<sequence length="278" mass="30393">MNNFDELCTAFLEQIKPSAVKDAMLYSFSAGGKRLRPKLLFAALESYGICAESGLRLAAAIEMIHTYSLIHDDLPAMDNDDLRRGKPTCHKQFDEATAILAGDGLLTEAFYYGATATADPAKNVRIVCAMAKAAGANGMILGQALDLEAEKKTACALSELAVIHQAKTGELLTLPLICAAIIADRDEDIEAWQTFGAKLGYYFQIQDDILDLSVSSEELGKSTSDLHNHKQTMATCLGIDEAKKLAEACYEELNQLCDKLSQPEPIRAILLTLHHRRR</sequence>
<evidence type="ECO:0000256" key="11">
    <source>
        <dbReference type="ARBA" id="ARBA00049399"/>
    </source>
</evidence>
<dbReference type="Proteomes" id="UP000247612">
    <property type="component" value="Unassembled WGS sequence"/>
</dbReference>
<evidence type="ECO:0000313" key="13">
    <source>
        <dbReference type="EMBL" id="PXX76810.1"/>
    </source>
</evidence>
<accession>A0A318KH43</accession>
<dbReference type="FunFam" id="1.10.600.10:FF:000001">
    <property type="entry name" value="Geranylgeranyl diphosphate synthase"/>
    <property type="match status" value="1"/>
</dbReference>
<dbReference type="SUPFAM" id="SSF48576">
    <property type="entry name" value="Terpenoid synthases"/>
    <property type="match status" value="1"/>
</dbReference>
<evidence type="ECO:0000256" key="5">
    <source>
        <dbReference type="ARBA" id="ARBA00022679"/>
    </source>
</evidence>
<dbReference type="InterPro" id="IPR033749">
    <property type="entry name" value="Polyprenyl_synt_CS"/>
</dbReference>
<comment type="catalytic activity">
    <reaction evidence="11">
        <text>isopentenyl diphosphate + (2E)-geranyl diphosphate = (2E,6E)-farnesyl diphosphate + diphosphate</text>
        <dbReference type="Rhea" id="RHEA:19361"/>
        <dbReference type="ChEBI" id="CHEBI:33019"/>
        <dbReference type="ChEBI" id="CHEBI:58057"/>
        <dbReference type="ChEBI" id="CHEBI:128769"/>
        <dbReference type="ChEBI" id="CHEBI:175763"/>
        <dbReference type="EC" id="2.5.1.10"/>
    </reaction>
</comment>
<keyword evidence="14" id="KW-1185">Reference proteome</keyword>
<dbReference type="PANTHER" id="PTHR43281:SF1">
    <property type="entry name" value="FARNESYL DIPHOSPHATE SYNTHASE"/>
    <property type="match status" value="1"/>
</dbReference>
<dbReference type="STRING" id="1034346.GCA_000313565_03315"/>
<evidence type="ECO:0000256" key="3">
    <source>
        <dbReference type="ARBA" id="ARBA00012439"/>
    </source>
</evidence>
<evidence type="ECO:0000256" key="12">
    <source>
        <dbReference type="RuleBase" id="RU004466"/>
    </source>
</evidence>
<evidence type="ECO:0000256" key="2">
    <source>
        <dbReference type="ARBA" id="ARBA00006706"/>
    </source>
</evidence>